<organism evidence="4 5">
    <name type="scientific">Candidatus Alistipes avicola</name>
    <dbReference type="NCBI Taxonomy" id="2838432"/>
    <lineage>
        <taxon>Bacteria</taxon>
        <taxon>Pseudomonadati</taxon>
        <taxon>Bacteroidota</taxon>
        <taxon>Bacteroidia</taxon>
        <taxon>Bacteroidales</taxon>
        <taxon>Rikenellaceae</taxon>
        <taxon>Alistipes</taxon>
    </lineage>
</organism>
<dbReference type="InterPro" id="IPR025738">
    <property type="entry name" value="BatD"/>
</dbReference>
<evidence type="ECO:0000256" key="3">
    <source>
        <dbReference type="SAM" id="SignalP"/>
    </source>
</evidence>
<feature type="chain" id="PRO_5038626440" evidence="3">
    <location>
        <begin position="25"/>
        <end position="617"/>
    </location>
</feature>
<keyword evidence="2" id="KW-1133">Transmembrane helix</keyword>
<keyword evidence="2" id="KW-0812">Transmembrane</keyword>
<feature type="transmembrane region" description="Helical" evidence="2">
    <location>
        <begin position="467"/>
        <end position="491"/>
    </location>
</feature>
<dbReference type="PANTHER" id="PTHR40940:SF2">
    <property type="entry name" value="BATD"/>
    <property type="match status" value="1"/>
</dbReference>
<reference evidence="4" key="1">
    <citation type="journal article" date="2021" name="PeerJ">
        <title>Extensive microbial diversity within the chicken gut microbiome revealed by metagenomics and culture.</title>
        <authorList>
            <person name="Gilroy R."/>
            <person name="Ravi A."/>
            <person name="Getino M."/>
            <person name="Pursley I."/>
            <person name="Horton D.L."/>
            <person name="Alikhan N.F."/>
            <person name="Baker D."/>
            <person name="Gharbi K."/>
            <person name="Hall N."/>
            <person name="Watson M."/>
            <person name="Adriaenssens E.M."/>
            <person name="Foster-Nyarko E."/>
            <person name="Jarju S."/>
            <person name="Secka A."/>
            <person name="Antonio M."/>
            <person name="Oren A."/>
            <person name="Chaudhuri R.R."/>
            <person name="La Ragione R."/>
            <person name="Hildebrand F."/>
            <person name="Pallen M.J."/>
        </authorList>
    </citation>
    <scope>NUCLEOTIDE SEQUENCE</scope>
    <source>
        <strain evidence="4">CHK169-11906</strain>
    </source>
</reference>
<keyword evidence="3" id="KW-0732">Signal</keyword>
<evidence type="ECO:0000313" key="4">
    <source>
        <dbReference type="EMBL" id="HJA98130.1"/>
    </source>
</evidence>
<dbReference type="Pfam" id="PF13584">
    <property type="entry name" value="BatD"/>
    <property type="match status" value="2"/>
</dbReference>
<reference evidence="4" key="2">
    <citation type="submission" date="2021-04" db="EMBL/GenBank/DDBJ databases">
        <authorList>
            <person name="Gilroy R."/>
        </authorList>
    </citation>
    <scope>NUCLEOTIDE SEQUENCE</scope>
    <source>
        <strain evidence="4">CHK169-11906</strain>
    </source>
</reference>
<keyword evidence="2" id="KW-0472">Membrane</keyword>
<sequence length="617" mass="68907">MKVFFCKATFALILAIFVGSVARADEVSFSANAPMIVSAGESFRIEFSLNAEPDDNSFQAPDFTGFDVLAGPAISRGQSIQVINGAMTKSINYTITYVLLAQQSGNFTIDRASISVGKKSYSTQPLTIEVTDQPARQTPQPQTGSTTSSGPEMQAEAQERIGKDDLMLRLSVSKQSVYKGEPLLATFKLYRRVPIVGFEEIKFPSFNGFWTQDIDVSNAQWQRETLNGKVYESTVVKECLLYPQQAGTLVIDPASITAIAQIVVQNARLADPFFGGGHEVYNVRRKLQTPRVNIQVKELPAGAPSSFTGAVGRFSMESSVSSDQLAANSAGTFTVKITGTGNLPFIQAPRLTLPNSFEQYNVKTTESLRNSVNGTTGYRQFEYPFIARADGEYRIDSILFTYFNPARKEYVTLTSPTYRLEITPDQSGGESYTANRRLSKEDVEMLCEDIRFIRLNNPRLHTQREPLLFSGLYFGLLGVILIVFAGTYIALRKQIRDSQNAALIRGRRANKVAIQRFRVAKTYMEQQNQHAFYEEMLRALWGYMSDKLNIPVANLTKENVREELFKRGDLTNEAQLFSDLISRCDEAQYSPVASARMSDVYQEGLDLISRIESTIKR</sequence>
<dbReference type="PANTHER" id="PTHR40940">
    <property type="entry name" value="PROTEIN BATD-RELATED"/>
    <property type="match status" value="1"/>
</dbReference>
<name>A0A9D2IAB6_9BACT</name>
<protein>
    <submittedName>
        <fullName evidence="4">BatD family protein</fullName>
    </submittedName>
</protein>
<proteinExistence type="predicted"/>
<dbReference type="EMBL" id="DWYR01000004">
    <property type="protein sequence ID" value="HJA98130.1"/>
    <property type="molecule type" value="Genomic_DNA"/>
</dbReference>
<dbReference type="AlphaFoldDB" id="A0A9D2IAB6"/>
<evidence type="ECO:0000256" key="1">
    <source>
        <dbReference type="SAM" id="MobiDB-lite"/>
    </source>
</evidence>
<feature type="compositionally biased region" description="Low complexity" evidence="1">
    <location>
        <begin position="137"/>
        <end position="151"/>
    </location>
</feature>
<dbReference type="Proteomes" id="UP000824259">
    <property type="component" value="Unassembled WGS sequence"/>
</dbReference>
<feature type="region of interest" description="Disordered" evidence="1">
    <location>
        <begin position="131"/>
        <end position="157"/>
    </location>
</feature>
<comment type="caution">
    <text evidence="4">The sequence shown here is derived from an EMBL/GenBank/DDBJ whole genome shotgun (WGS) entry which is preliminary data.</text>
</comment>
<evidence type="ECO:0000256" key="2">
    <source>
        <dbReference type="SAM" id="Phobius"/>
    </source>
</evidence>
<evidence type="ECO:0000313" key="5">
    <source>
        <dbReference type="Proteomes" id="UP000824259"/>
    </source>
</evidence>
<feature type="signal peptide" evidence="3">
    <location>
        <begin position="1"/>
        <end position="24"/>
    </location>
</feature>
<accession>A0A9D2IAB6</accession>
<gene>
    <name evidence="4" type="ORF">H9779_00805</name>
</gene>